<protein>
    <submittedName>
        <fullName evidence="2">Uncharacterized protein</fullName>
    </submittedName>
</protein>
<feature type="transmembrane region" description="Helical" evidence="1">
    <location>
        <begin position="40"/>
        <end position="58"/>
    </location>
</feature>
<reference evidence="2" key="1">
    <citation type="submission" date="2021-01" db="EMBL/GenBank/DDBJ databases">
        <title>Adiantum capillus-veneris genome.</title>
        <authorList>
            <person name="Fang Y."/>
            <person name="Liao Q."/>
        </authorList>
    </citation>
    <scope>NUCLEOTIDE SEQUENCE</scope>
    <source>
        <strain evidence="2">H3</strain>
        <tissue evidence="2">Leaf</tissue>
    </source>
</reference>
<evidence type="ECO:0000256" key="1">
    <source>
        <dbReference type="SAM" id="Phobius"/>
    </source>
</evidence>
<proteinExistence type="predicted"/>
<evidence type="ECO:0000313" key="3">
    <source>
        <dbReference type="Proteomes" id="UP000886520"/>
    </source>
</evidence>
<sequence length="134" mass="15105">ETVFKEVGTLKFGSKQGGQNKCSGRSPFFPEPPSSSTAPLSPLFLLLSFISSTCYLSLRPRKQALLRSIRAELSLRLLAAAHFLSELRLLLLAQQIHLDWVLRVILLGLRSDCMHRRVPWFFEEDCACGRSCEP</sequence>
<name>A0A9D4UIA0_ADICA</name>
<evidence type="ECO:0000313" key="2">
    <source>
        <dbReference type="EMBL" id="KAI5067831.1"/>
    </source>
</evidence>
<comment type="caution">
    <text evidence="2">The sequence shown here is derived from an EMBL/GenBank/DDBJ whole genome shotgun (WGS) entry which is preliminary data.</text>
</comment>
<keyword evidence="1" id="KW-0472">Membrane</keyword>
<feature type="non-terminal residue" evidence="2">
    <location>
        <position position="1"/>
    </location>
</feature>
<dbReference type="AlphaFoldDB" id="A0A9D4UIA0"/>
<dbReference type="EMBL" id="JABFUD020000017">
    <property type="protein sequence ID" value="KAI5067831.1"/>
    <property type="molecule type" value="Genomic_DNA"/>
</dbReference>
<keyword evidence="3" id="KW-1185">Reference proteome</keyword>
<organism evidence="2 3">
    <name type="scientific">Adiantum capillus-veneris</name>
    <name type="common">Maidenhair fern</name>
    <dbReference type="NCBI Taxonomy" id="13818"/>
    <lineage>
        <taxon>Eukaryota</taxon>
        <taxon>Viridiplantae</taxon>
        <taxon>Streptophyta</taxon>
        <taxon>Embryophyta</taxon>
        <taxon>Tracheophyta</taxon>
        <taxon>Polypodiopsida</taxon>
        <taxon>Polypodiidae</taxon>
        <taxon>Polypodiales</taxon>
        <taxon>Pteridineae</taxon>
        <taxon>Pteridaceae</taxon>
        <taxon>Vittarioideae</taxon>
        <taxon>Adiantum</taxon>
    </lineage>
</organism>
<accession>A0A9D4UIA0</accession>
<dbReference type="Proteomes" id="UP000886520">
    <property type="component" value="Chromosome 17"/>
</dbReference>
<keyword evidence="1" id="KW-0812">Transmembrane</keyword>
<gene>
    <name evidence="2" type="ORF">GOP47_0018359</name>
</gene>
<keyword evidence="1" id="KW-1133">Transmembrane helix</keyword>